<reference evidence="4" key="1">
    <citation type="submission" date="2017-07" db="EMBL/GenBank/DDBJ databases">
        <title>Leptospira spp. isolated from tropical soils.</title>
        <authorList>
            <person name="Thibeaux R."/>
            <person name="Iraola G."/>
            <person name="Ferres I."/>
            <person name="Bierque E."/>
            <person name="Girault D."/>
            <person name="Soupe-Gilbert M.-E."/>
            <person name="Picardeau M."/>
            <person name="Goarant C."/>
        </authorList>
    </citation>
    <scope>NUCLEOTIDE SEQUENCE [LARGE SCALE GENOMIC DNA]</scope>
    <source>
        <strain evidence="4">ATI7-C-A5</strain>
    </source>
</reference>
<dbReference type="PANTHER" id="PTHR46401:SF2">
    <property type="entry name" value="GLYCOSYLTRANSFERASE WBBK-RELATED"/>
    <property type="match status" value="1"/>
</dbReference>
<dbReference type="Pfam" id="PF00534">
    <property type="entry name" value="Glycos_transf_1"/>
    <property type="match status" value="1"/>
</dbReference>
<evidence type="ECO:0000313" key="4">
    <source>
        <dbReference type="EMBL" id="PJZ91166.1"/>
    </source>
</evidence>
<dbReference type="AlphaFoldDB" id="A0A2N0B3P7"/>
<dbReference type="Pfam" id="PF13439">
    <property type="entry name" value="Glyco_transf_4"/>
    <property type="match status" value="1"/>
</dbReference>
<gene>
    <name evidence="4" type="ORF">CH379_20170</name>
</gene>
<evidence type="ECO:0000256" key="1">
    <source>
        <dbReference type="ARBA" id="ARBA00022679"/>
    </source>
</evidence>
<organism evidence="4">
    <name type="scientific">Leptospira ellisii</name>
    <dbReference type="NCBI Taxonomy" id="2023197"/>
    <lineage>
        <taxon>Bacteria</taxon>
        <taxon>Pseudomonadati</taxon>
        <taxon>Spirochaetota</taxon>
        <taxon>Spirochaetia</taxon>
        <taxon>Leptospirales</taxon>
        <taxon>Leptospiraceae</taxon>
        <taxon>Leptospira</taxon>
    </lineage>
</organism>
<accession>A0A2N0B3P7</accession>
<evidence type="ECO:0008006" key="5">
    <source>
        <dbReference type="Google" id="ProtNLM"/>
    </source>
</evidence>
<dbReference type="EMBL" id="NPEF01000357">
    <property type="protein sequence ID" value="PJZ91166.1"/>
    <property type="molecule type" value="Genomic_DNA"/>
</dbReference>
<dbReference type="OrthoDB" id="9797829at2"/>
<dbReference type="GO" id="GO:0009103">
    <property type="term" value="P:lipopolysaccharide biosynthetic process"/>
    <property type="evidence" value="ECO:0007669"/>
    <property type="project" value="TreeGrafter"/>
</dbReference>
<dbReference type="GO" id="GO:0016757">
    <property type="term" value="F:glycosyltransferase activity"/>
    <property type="evidence" value="ECO:0007669"/>
    <property type="project" value="InterPro"/>
</dbReference>
<dbReference type="InterPro" id="IPR028098">
    <property type="entry name" value="Glyco_trans_4-like_N"/>
</dbReference>
<keyword evidence="1" id="KW-0808">Transferase</keyword>
<dbReference type="InterPro" id="IPR001296">
    <property type="entry name" value="Glyco_trans_1"/>
</dbReference>
<comment type="caution">
    <text evidence="4">The sequence shown here is derived from an EMBL/GenBank/DDBJ whole genome shotgun (WGS) entry which is preliminary data.</text>
</comment>
<name>A0A2N0B3P7_9LEPT</name>
<dbReference type="CDD" id="cd03809">
    <property type="entry name" value="GT4_MtfB-like"/>
    <property type="match status" value="1"/>
</dbReference>
<feature type="domain" description="Glycosyl transferase family 1" evidence="2">
    <location>
        <begin position="176"/>
        <end position="330"/>
    </location>
</feature>
<proteinExistence type="predicted"/>
<dbReference type="SUPFAM" id="SSF53756">
    <property type="entry name" value="UDP-Glycosyltransferase/glycogen phosphorylase"/>
    <property type="match status" value="1"/>
</dbReference>
<sequence length="351" mass="40151">MSRYFSELIGHFDSCSDCGIEPDLALWINRNEYIRSYRNDPFFDGLYPHSLNFPGKNRITHLLNLPRSLSAIGKGNFDVFHPTYYYDYYLNTLKKPYVITVYDMIHERFPDYLIRDPIRKTKRLVVEKADRIITISEHTKKDLVELFGIPGDRIRVVHLSASLDGFLPSKDLPLPDSDFLLFVGNRDGYKNFPFFVGAVAPFLHENKRIFLYCAGGGRFSEKETALLYEYGLVGRTIQREVGDSELKFLYQKARVFVFPSLYEGFGIPVLESMNNGCVPLLANSSSLPEIGGEAAFYFDPKNERGFLSALESAWKDGAKRDSTLRAGKKRAADFSWKTTAEKTAEVYRSLL</sequence>
<protein>
    <recommendedName>
        <fullName evidence="5">Glycosyltransferase family 1 protein</fullName>
    </recommendedName>
</protein>
<evidence type="ECO:0000259" key="3">
    <source>
        <dbReference type="Pfam" id="PF13439"/>
    </source>
</evidence>
<dbReference type="Gene3D" id="3.40.50.2000">
    <property type="entry name" value="Glycogen Phosphorylase B"/>
    <property type="match status" value="2"/>
</dbReference>
<evidence type="ECO:0000259" key="2">
    <source>
        <dbReference type="Pfam" id="PF00534"/>
    </source>
</evidence>
<feature type="domain" description="Glycosyltransferase subfamily 4-like N-terminal" evidence="3">
    <location>
        <begin position="45"/>
        <end position="158"/>
    </location>
</feature>
<dbReference type="PANTHER" id="PTHR46401">
    <property type="entry name" value="GLYCOSYLTRANSFERASE WBBK-RELATED"/>
    <property type="match status" value="1"/>
</dbReference>